<dbReference type="GO" id="GO:0016020">
    <property type="term" value="C:membrane"/>
    <property type="evidence" value="ECO:0007669"/>
    <property type="project" value="TreeGrafter"/>
</dbReference>
<evidence type="ECO:0000259" key="3">
    <source>
        <dbReference type="Pfam" id="PF13962"/>
    </source>
</evidence>
<dbReference type="SMART" id="SM00248">
    <property type="entry name" value="ANK"/>
    <property type="match status" value="5"/>
</dbReference>
<dbReference type="KEGG" id="cmo:103485171"/>
<dbReference type="AlphaFoldDB" id="A0A1S3B1Q1"/>
<reference evidence="5" key="1">
    <citation type="submission" date="2025-08" db="UniProtKB">
        <authorList>
            <consortium name="RefSeq"/>
        </authorList>
    </citation>
    <scope>IDENTIFICATION</scope>
    <source>
        <tissue evidence="5">Stem</tissue>
    </source>
</reference>
<dbReference type="RefSeq" id="XP_008440886.2">
    <property type="nucleotide sequence ID" value="XM_008442664.3"/>
</dbReference>
<proteinExistence type="predicted"/>
<feature type="domain" description="PGG" evidence="3">
    <location>
        <begin position="478"/>
        <end position="589"/>
    </location>
</feature>
<name>A0A1S3B1Q1_CUCME</name>
<feature type="transmembrane region" description="Helical" evidence="2">
    <location>
        <begin position="596"/>
        <end position="615"/>
    </location>
</feature>
<dbReference type="eggNOG" id="KOG0504">
    <property type="taxonomic scope" value="Eukaryota"/>
</dbReference>
<keyword evidence="2" id="KW-1133">Transmembrane helix</keyword>
<dbReference type="GeneID" id="103485171"/>
<dbReference type="Pfam" id="PF13962">
    <property type="entry name" value="PGG"/>
    <property type="match status" value="1"/>
</dbReference>
<evidence type="ECO:0000313" key="5">
    <source>
        <dbReference type="RefSeq" id="XP_008440886.2"/>
    </source>
</evidence>
<dbReference type="InterPro" id="IPR026961">
    <property type="entry name" value="PGG_dom"/>
</dbReference>
<dbReference type="InterPro" id="IPR036770">
    <property type="entry name" value="Ankyrin_rpt-contain_sf"/>
</dbReference>
<evidence type="ECO:0000256" key="2">
    <source>
        <dbReference type="SAM" id="Phobius"/>
    </source>
</evidence>
<feature type="transmembrane region" description="Helical" evidence="2">
    <location>
        <begin position="558"/>
        <end position="584"/>
    </location>
</feature>
<organism evidence="4 5">
    <name type="scientific">Cucumis melo</name>
    <name type="common">Muskmelon</name>
    <dbReference type="NCBI Taxonomy" id="3656"/>
    <lineage>
        <taxon>Eukaryota</taxon>
        <taxon>Viridiplantae</taxon>
        <taxon>Streptophyta</taxon>
        <taxon>Embryophyta</taxon>
        <taxon>Tracheophyta</taxon>
        <taxon>Spermatophyta</taxon>
        <taxon>Magnoliopsida</taxon>
        <taxon>eudicotyledons</taxon>
        <taxon>Gunneridae</taxon>
        <taxon>Pentapetalae</taxon>
        <taxon>rosids</taxon>
        <taxon>fabids</taxon>
        <taxon>Cucurbitales</taxon>
        <taxon>Cucurbitaceae</taxon>
        <taxon>Benincaseae</taxon>
        <taxon>Cucumis</taxon>
    </lineage>
</organism>
<feature type="transmembrane region" description="Helical" evidence="2">
    <location>
        <begin position="523"/>
        <end position="546"/>
    </location>
</feature>
<keyword evidence="2" id="KW-0472">Membrane</keyword>
<feature type="compositionally biased region" description="Polar residues" evidence="1">
    <location>
        <begin position="8"/>
        <end position="20"/>
    </location>
</feature>
<feature type="region of interest" description="Disordered" evidence="1">
    <location>
        <begin position="1"/>
        <end position="61"/>
    </location>
</feature>
<keyword evidence="4" id="KW-1185">Reference proteome</keyword>
<dbReference type="SUPFAM" id="SSF48403">
    <property type="entry name" value="Ankyrin repeat"/>
    <property type="match status" value="1"/>
</dbReference>
<keyword evidence="2" id="KW-0812">Transmembrane</keyword>
<dbReference type="Proteomes" id="UP001652600">
    <property type="component" value="Chromosome 12"/>
</dbReference>
<feature type="transmembrane region" description="Helical" evidence="2">
    <location>
        <begin position="484"/>
        <end position="503"/>
    </location>
</feature>
<accession>A0A1S3B1Q1</accession>
<sequence length="647" mass="73441">MMHRTTHRPSSNWPEMTGFSSDDHHGIEIGGDYYRGSSSAQVNVKEEQDQPMMGGDDKTSHHKMGIKWARNKLHSFNIHSRNRREHDPIHIQLCEAATRGDWKAAEEMEKKNKGILSNVISKDRKETALHIATRFNKAAFVEKLIESKLTIKDLEAKNIYGNTALCIAATSGAVDIAKLMVRKHNDLVLTRGSANATPVLIAARYKHSHMVSFLLKAMDLIVQKMEISEQMELLLSAIASDHYDIAFLIINWNKSLALIRDSNDDTPLHIMARKSNGTIGTKSNPTKWQSSINKLFKHVYKNKMMQIQAHQTVELMWSAVQDKVQQDNSWNCILHPSSMLHDAAGVGNVEFVRVVLNQNPELLRIVDGSGKSIFHVAVENRQRRVFNLIYDMKLFNPDDLLYYFNEEKISLLELAAKRADPGHLDRVSGAVFQMHRELLWFKEVEDIGERTMRIKKGKQTPQELFTQEHRQLVKEAEQWVKSTANSCMLVATLIATVVFTAAFTVPGGNNDNNGVPLFLHHKWFTVFVISDSIALISSSTAILLFLSILTSRCVETDFLFWLPLELVFGLGFLFLSVLGMVLAFSACLFLHYGKDYFSWIPLLISGMAIVPISWFCMLQWKLWADGLAALHATGMSYLLKDRKNKVF</sequence>
<dbReference type="SMR" id="A0A1S3B1Q1"/>
<dbReference type="Pfam" id="PF12796">
    <property type="entry name" value="Ank_2"/>
    <property type="match status" value="1"/>
</dbReference>
<evidence type="ECO:0000313" key="4">
    <source>
        <dbReference type="Proteomes" id="UP001652600"/>
    </source>
</evidence>
<dbReference type="Gene3D" id="1.25.40.20">
    <property type="entry name" value="Ankyrin repeat-containing domain"/>
    <property type="match status" value="2"/>
</dbReference>
<gene>
    <name evidence="5" type="primary">LOC103485171</name>
</gene>
<evidence type="ECO:0000256" key="1">
    <source>
        <dbReference type="SAM" id="MobiDB-lite"/>
    </source>
</evidence>
<dbReference type="Gramene" id="MELO3C002441.2.1">
    <property type="protein sequence ID" value="MELO3C002441.2.1"/>
    <property type="gene ID" value="MELO3C002441.2"/>
</dbReference>
<dbReference type="PANTHER" id="PTHR24177:SF292">
    <property type="entry name" value="ANKYRIN REPEAT FAMILY PROTEIN-RELATED"/>
    <property type="match status" value="1"/>
</dbReference>
<dbReference type="InParanoid" id="A0A1S3B1Q1"/>
<dbReference type="InterPro" id="IPR002110">
    <property type="entry name" value="Ankyrin_rpt"/>
</dbReference>
<dbReference type="PANTHER" id="PTHR24177">
    <property type="entry name" value="CASKIN"/>
    <property type="match status" value="1"/>
</dbReference>
<protein>
    <submittedName>
        <fullName evidence="5">Ankyrin repeat-containing protein At5g02620-like isoform X1</fullName>
    </submittedName>
</protein>